<dbReference type="SMART" id="SM01375">
    <property type="entry name" value="Dynein_light"/>
    <property type="match status" value="1"/>
</dbReference>
<feature type="coiled-coil region" evidence="4">
    <location>
        <begin position="190"/>
        <end position="220"/>
    </location>
</feature>
<dbReference type="GO" id="GO:0061630">
    <property type="term" value="F:ubiquitin protein ligase activity"/>
    <property type="evidence" value="ECO:0007669"/>
    <property type="project" value="TreeGrafter"/>
</dbReference>
<dbReference type="GO" id="GO:0030286">
    <property type="term" value="C:dynein complex"/>
    <property type="evidence" value="ECO:0007669"/>
    <property type="project" value="InterPro"/>
</dbReference>
<dbReference type="InterPro" id="IPR013083">
    <property type="entry name" value="Znf_RING/FYVE/PHD"/>
</dbReference>
<reference evidence="6" key="1">
    <citation type="submission" date="2020-11" db="EMBL/GenBank/DDBJ databases">
        <authorList>
            <person name="Tran Van P."/>
        </authorList>
    </citation>
    <scope>NUCLEOTIDE SEQUENCE</scope>
</reference>
<dbReference type="GO" id="GO:0007017">
    <property type="term" value="P:microtubule-based process"/>
    <property type="evidence" value="ECO:0007669"/>
    <property type="project" value="InterPro"/>
</dbReference>
<dbReference type="Gene3D" id="3.30.40.10">
    <property type="entry name" value="Zinc/RING finger domain, C3HC4 (zinc finger)"/>
    <property type="match status" value="2"/>
</dbReference>
<keyword evidence="7" id="KW-1185">Reference proteome</keyword>
<dbReference type="GO" id="GO:0000209">
    <property type="term" value="P:protein polyubiquitination"/>
    <property type="evidence" value="ECO:0007669"/>
    <property type="project" value="TreeGrafter"/>
</dbReference>
<evidence type="ECO:0000259" key="5">
    <source>
        <dbReference type="PROSITE" id="PS50089"/>
    </source>
</evidence>
<dbReference type="InterPro" id="IPR037177">
    <property type="entry name" value="DLC_sf"/>
</dbReference>
<proteinExistence type="predicted"/>
<dbReference type="PANTHER" id="PTHR46016">
    <property type="entry name" value="ZINC FINGER, RING/FYVE/PHD-TYPE"/>
    <property type="match status" value="1"/>
</dbReference>
<dbReference type="PROSITE" id="PS50089">
    <property type="entry name" value="ZF_RING_2"/>
    <property type="match status" value="1"/>
</dbReference>
<gene>
    <name evidence="6" type="ORF">OSB1V03_LOCUS6028</name>
</gene>
<dbReference type="EMBL" id="CAJPIZ010003177">
    <property type="protein sequence ID" value="CAG2106025.1"/>
    <property type="molecule type" value="Genomic_DNA"/>
</dbReference>
<dbReference type="AlphaFoldDB" id="A0A7R9KNV4"/>
<dbReference type="PANTHER" id="PTHR46016:SF1">
    <property type="entry name" value="RING-TYPE DOMAIN-CONTAINING PROTEIN"/>
    <property type="match status" value="1"/>
</dbReference>
<dbReference type="SMART" id="SM00504">
    <property type="entry name" value="Ubox"/>
    <property type="match status" value="1"/>
</dbReference>
<keyword evidence="1 3" id="KW-0863">Zinc-finger</keyword>
<dbReference type="GO" id="GO:0008270">
    <property type="term" value="F:zinc ion binding"/>
    <property type="evidence" value="ECO:0007669"/>
    <property type="project" value="UniProtKB-KW"/>
</dbReference>
<dbReference type="SUPFAM" id="SSF49599">
    <property type="entry name" value="TRAF domain-like"/>
    <property type="match status" value="1"/>
</dbReference>
<evidence type="ECO:0000256" key="1">
    <source>
        <dbReference type="ARBA" id="ARBA00022771"/>
    </source>
</evidence>
<protein>
    <recommendedName>
        <fullName evidence="5">RING-type domain-containing protein</fullName>
    </recommendedName>
</protein>
<dbReference type="InterPro" id="IPR003613">
    <property type="entry name" value="Ubox_domain"/>
</dbReference>
<dbReference type="Proteomes" id="UP000759131">
    <property type="component" value="Unassembled WGS sequence"/>
</dbReference>
<organism evidence="6">
    <name type="scientific">Medioppia subpectinata</name>
    <dbReference type="NCBI Taxonomy" id="1979941"/>
    <lineage>
        <taxon>Eukaryota</taxon>
        <taxon>Metazoa</taxon>
        <taxon>Ecdysozoa</taxon>
        <taxon>Arthropoda</taxon>
        <taxon>Chelicerata</taxon>
        <taxon>Arachnida</taxon>
        <taxon>Acari</taxon>
        <taxon>Acariformes</taxon>
        <taxon>Sarcoptiformes</taxon>
        <taxon>Oribatida</taxon>
        <taxon>Brachypylina</taxon>
        <taxon>Oppioidea</taxon>
        <taxon>Oppiidae</taxon>
        <taxon>Medioppia</taxon>
    </lineage>
</organism>
<dbReference type="OrthoDB" id="7873042at2759"/>
<dbReference type="SUPFAM" id="SSF54648">
    <property type="entry name" value="DLC"/>
    <property type="match status" value="1"/>
</dbReference>
<evidence type="ECO:0000256" key="4">
    <source>
        <dbReference type="SAM" id="Coils"/>
    </source>
</evidence>
<dbReference type="InterPro" id="IPR001372">
    <property type="entry name" value="Dynein_light_chain_typ-1/2"/>
</dbReference>
<name>A0A7R9KNV4_9ACAR</name>
<evidence type="ECO:0000256" key="3">
    <source>
        <dbReference type="PROSITE-ProRule" id="PRU00175"/>
    </source>
</evidence>
<dbReference type="InterPro" id="IPR001841">
    <property type="entry name" value="Znf_RING"/>
</dbReference>
<evidence type="ECO:0000313" key="7">
    <source>
        <dbReference type="Proteomes" id="UP000759131"/>
    </source>
</evidence>
<feature type="domain" description="RING-type" evidence="5">
    <location>
        <begin position="22"/>
        <end position="61"/>
    </location>
</feature>
<dbReference type="Pfam" id="PF01221">
    <property type="entry name" value="Dynein_light"/>
    <property type="match status" value="1"/>
</dbReference>
<evidence type="ECO:0000256" key="2">
    <source>
        <dbReference type="ARBA" id="ARBA00022833"/>
    </source>
</evidence>
<dbReference type="Gene3D" id="3.30.740.10">
    <property type="entry name" value="Protein Inhibitor Of Neuronal Nitric Oxide Synthase"/>
    <property type="match status" value="1"/>
</dbReference>
<evidence type="ECO:0000313" key="6">
    <source>
        <dbReference type="EMBL" id="CAD7625595.1"/>
    </source>
</evidence>
<keyword evidence="1 3" id="KW-0479">Metal-binding</keyword>
<dbReference type="SMART" id="SM00184">
    <property type="entry name" value="RING"/>
    <property type="match status" value="1"/>
</dbReference>
<dbReference type="Pfam" id="PF13639">
    <property type="entry name" value="zf-RING_2"/>
    <property type="match status" value="1"/>
</dbReference>
<sequence>MPGYSSDRFPELSDHDRDDYTCSICQEIFNTPVTTTCCRQTFCEDCITDWLKTNTTCPYDRKPLTLSGLSQPPRAMMNTLGRFKIQCDHWAHGCRDIIKLEDLSQHTVNCRYKLAKCETCQCDQTPVHDCIVALLVENSELKMKLAGQLQVNKAAYYMNKLNTEAHVEGSGGQCGQASGQDSIAELQLFKRQAMIEIEALKQANEELKNNTLTMVNLKARLKNKTIDRTIDIVVEDMKPNMVEMVRDITFDAIDRSDTINEMAANIKSQMKAKCHHRKWHCFVSAGRNSGSILSFEPSRQRLEAIQILANSRVFADSLGCESLNQSNTS</sequence>
<dbReference type="InterPro" id="IPR051438">
    <property type="entry name" value="RNF_E3_ubiq-protein_ligase"/>
</dbReference>
<dbReference type="GO" id="GO:0006511">
    <property type="term" value="P:ubiquitin-dependent protein catabolic process"/>
    <property type="evidence" value="ECO:0007669"/>
    <property type="project" value="TreeGrafter"/>
</dbReference>
<dbReference type="SUPFAM" id="SSF57850">
    <property type="entry name" value="RING/U-box"/>
    <property type="match status" value="1"/>
</dbReference>
<keyword evidence="4" id="KW-0175">Coiled coil</keyword>
<keyword evidence="2" id="KW-0862">Zinc</keyword>
<accession>A0A7R9KNV4</accession>
<dbReference type="EMBL" id="OC857752">
    <property type="protein sequence ID" value="CAD7625595.1"/>
    <property type="molecule type" value="Genomic_DNA"/>
</dbReference>